<organism evidence="2 3">
    <name type="scientific">Cochliobolus heterostrophus (strain C5 / ATCC 48332 / race O)</name>
    <name type="common">Southern corn leaf blight fungus</name>
    <name type="synonym">Bipolaris maydis</name>
    <dbReference type="NCBI Taxonomy" id="701091"/>
    <lineage>
        <taxon>Eukaryota</taxon>
        <taxon>Fungi</taxon>
        <taxon>Dikarya</taxon>
        <taxon>Ascomycota</taxon>
        <taxon>Pezizomycotina</taxon>
        <taxon>Dothideomycetes</taxon>
        <taxon>Pleosporomycetidae</taxon>
        <taxon>Pleosporales</taxon>
        <taxon>Pleosporineae</taxon>
        <taxon>Pleosporaceae</taxon>
        <taxon>Bipolaris</taxon>
    </lineage>
</organism>
<dbReference type="HOGENOM" id="CLU_187035_0_0_1"/>
<dbReference type="EMBL" id="KB445576">
    <property type="protein sequence ID" value="EMD91603.1"/>
    <property type="molecule type" value="Genomic_DNA"/>
</dbReference>
<evidence type="ECO:0000313" key="3">
    <source>
        <dbReference type="Proteomes" id="UP000016936"/>
    </source>
</evidence>
<keyword evidence="3" id="KW-1185">Reference proteome</keyword>
<reference evidence="2 3" key="1">
    <citation type="journal article" date="2012" name="PLoS Pathog.">
        <title>Diverse lifestyles and strategies of plant pathogenesis encoded in the genomes of eighteen Dothideomycetes fungi.</title>
        <authorList>
            <person name="Ohm R.A."/>
            <person name="Feau N."/>
            <person name="Henrissat B."/>
            <person name="Schoch C.L."/>
            <person name="Horwitz B.A."/>
            <person name="Barry K.W."/>
            <person name="Condon B.J."/>
            <person name="Copeland A.C."/>
            <person name="Dhillon B."/>
            <person name="Glaser F."/>
            <person name="Hesse C.N."/>
            <person name="Kosti I."/>
            <person name="LaButti K."/>
            <person name="Lindquist E.A."/>
            <person name="Lucas S."/>
            <person name="Salamov A.A."/>
            <person name="Bradshaw R.E."/>
            <person name="Ciuffetti L."/>
            <person name="Hamelin R.C."/>
            <person name="Kema G.H.J."/>
            <person name="Lawrence C."/>
            <person name="Scott J.A."/>
            <person name="Spatafora J.W."/>
            <person name="Turgeon B.G."/>
            <person name="de Wit P.J.G.M."/>
            <person name="Zhong S."/>
            <person name="Goodwin S.B."/>
            <person name="Grigoriev I.V."/>
        </authorList>
    </citation>
    <scope>NUCLEOTIDE SEQUENCE [LARGE SCALE GENOMIC DNA]</scope>
    <source>
        <strain evidence="3">C5 / ATCC 48332 / race O</strain>
    </source>
</reference>
<reference evidence="3" key="2">
    <citation type="journal article" date="2013" name="PLoS Genet.">
        <title>Comparative genome structure, secondary metabolite, and effector coding capacity across Cochliobolus pathogens.</title>
        <authorList>
            <person name="Condon B.J."/>
            <person name="Leng Y."/>
            <person name="Wu D."/>
            <person name="Bushley K.E."/>
            <person name="Ohm R.A."/>
            <person name="Otillar R."/>
            <person name="Martin J."/>
            <person name="Schackwitz W."/>
            <person name="Grimwood J."/>
            <person name="MohdZainudin N."/>
            <person name="Xue C."/>
            <person name="Wang R."/>
            <person name="Manning V.A."/>
            <person name="Dhillon B."/>
            <person name="Tu Z.J."/>
            <person name="Steffenson B.J."/>
            <person name="Salamov A."/>
            <person name="Sun H."/>
            <person name="Lowry S."/>
            <person name="LaButti K."/>
            <person name="Han J."/>
            <person name="Copeland A."/>
            <person name="Lindquist E."/>
            <person name="Barry K."/>
            <person name="Schmutz J."/>
            <person name="Baker S.E."/>
            <person name="Ciuffetti L.M."/>
            <person name="Grigoriev I.V."/>
            <person name="Zhong S."/>
            <person name="Turgeon B.G."/>
        </authorList>
    </citation>
    <scope>NUCLEOTIDE SEQUENCE [LARGE SCALE GENOMIC DNA]</scope>
    <source>
        <strain evidence="3">C5 / ATCC 48332 / race O</strain>
    </source>
</reference>
<name>M2UUQ9_COCH5</name>
<feature type="compositionally biased region" description="Basic and acidic residues" evidence="1">
    <location>
        <begin position="24"/>
        <end position="41"/>
    </location>
</feature>
<sequence length="92" mass="10246">MKKRRRRRMAVEGVPKFVVDESADTDRREQESDETKARLDERTTGQWAMGSNLNLDPSGRFVFFAIGTTRYTVLPLVPATIPGSSSAATSIL</sequence>
<dbReference type="AlphaFoldDB" id="M2UUQ9"/>
<dbReference type="Proteomes" id="UP000016936">
    <property type="component" value="Unassembled WGS sequence"/>
</dbReference>
<accession>M2UUQ9</accession>
<evidence type="ECO:0000313" key="2">
    <source>
        <dbReference type="EMBL" id="EMD91603.1"/>
    </source>
</evidence>
<gene>
    <name evidence="2" type="ORF">COCHEDRAFT_1224706</name>
</gene>
<evidence type="ECO:0000256" key="1">
    <source>
        <dbReference type="SAM" id="MobiDB-lite"/>
    </source>
</evidence>
<protein>
    <submittedName>
        <fullName evidence="2">Uncharacterized protein</fullName>
    </submittedName>
</protein>
<feature type="region of interest" description="Disordered" evidence="1">
    <location>
        <begin position="16"/>
        <end position="41"/>
    </location>
</feature>
<proteinExistence type="predicted"/>
<dbReference type="OrthoDB" id="10339541at2759"/>